<evidence type="ECO:0000256" key="1">
    <source>
        <dbReference type="ARBA" id="ARBA00004496"/>
    </source>
</evidence>
<dbReference type="PANTHER" id="PTHR37940">
    <property type="entry name" value="LYSINE--TRNA LIGASE"/>
    <property type="match status" value="1"/>
</dbReference>
<dbReference type="GO" id="GO:0005524">
    <property type="term" value="F:ATP binding"/>
    <property type="evidence" value="ECO:0007669"/>
    <property type="project" value="UniProtKB-UniRule"/>
</dbReference>
<keyword evidence="8 10" id="KW-0030">Aminoacyl-tRNA synthetase</keyword>
<dbReference type="Gene3D" id="1.10.10.350">
    <property type="match status" value="1"/>
</dbReference>
<comment type="similarity">
    <text evidence="2 10">Belongs to the class-I aminoacyl-tRNA synthetase family.</text>
</comment>
<keyword evidence="6 10" id="KW-0067">ATP-binding</keyword>
<dbReference type="GO" id="GO:0000049">
    <property type="term" value="F:tRNA binding"/>
    <property type="evidence" value="ECO:0007669"/>
    <property type="project" value="InterPro"/>
</dbReference>
<dbReference type="SUPFAM" id="SSF48163">
    <property type="entry name" value="An anticodon-binding domain of class I aminoacyl-tRNA synthetases"/>
    <property type="match status" value="1"/>
</dbReference>
<name>A0A5N7MEJ9_9HYPH</name>
<dbReference type="PANTHER" id="PTHR37940:SF1">
    <property type="entry name" value="LYSINE--TRNA LIGASE"/>
    <property type="match status" value="1"/>
</dbReference>
<dbReference type="Gene3D" id="3.40.50.620">
    <property type="entry name" value="HUPs"/>
    <property type="match status" value="2"/>
</dbReference>
<dbReference type="AlphaFoldDB" id="A0A5N7MEJ9"/>
<dbReference type="GO" id="GO:0004824">
    <property type="term" value="F:lysine-tRNA ligase activity"/>
    <property type="evidence" value="ECO:0007669"/>
    <property type="project" value="UniProtKB-UniRule"/>
</dbReference>
<keyword evidence="3 10" id="KW-0963">Cytoplasm</keyword>
<keyword evidence="5 10" id="KW-0547">Nucleotide-binding</keyword>
<dbReference type="InterPro" id="IPR002904">
    <property type="entry name" value="Lys-tRNA-ligase"/>
</dbReference>
<evidence type="ECO:0000256" key="2">
    <source>
        <dbReference type="ARBA" id="ARBA00005594"/>
    </source>
</evidence>
<reference evidence="11 12" key="1">
    <citation type="journal article" date="2019" name="Syst. Appl. Microbiol.">
        <title>Microvirga tunisiensis sp. nov., a root nodule symbiotic bacterium isolated from Lupinus micranthus and L. luteus grown in Northern Tunisia.</title>
        <authorList>
            <person name="Msaddak A."/>
            <person name="Rejili M."/>
            <person name="Duran D."/>
            <person name="Mars M."/>
            <person name="Palacios J.M."/>
            <person name="Ruiz-Argueso T."/>
            <person name="Rey L."/>
            <person name="Imperial J."/>
        </authorList>
    </citation>
    <scope>NUCLEOTIDE SEQUENCE [LARGE SCALE GENOMIC DNA]</scope>
    <source>
        <strain evidence="11 12">Lmie10</strain>
    </source>
</reference>
<dbReference type="HAMAP" id="MF_00177">
    <property type="entry name" value="Lys_tRNA_synth_class1"/>
    <property type="match status" value="1"/>
</dbReference>
<protein>
    <recommendedName>
        <fullName evidence="10">Lysine--tRNA ligase</fullName>
        <ecNumber evidence="10">6.1.1.6</ecNumber>
    </recommendedName>
    <alternativeName>
        <fullName evidence="10">Lysyl-tRNA synthetase</fullName>
        <shortName evidence="10">LysRS</shortName>
    </alternativeName>
</protein>
<comment type="catalytic activity">
    <reaction evidence="9 10">
        <text>tRNA(Lys) + L-lysine + ATP = L-lysyl-tRNA(Lys) + AMP + diphosphate</text>
        <dbReference type="Rhea" id="RHEA:20792"/>
        <dbReference type="Rhea" id="RHEA-COMP:9696"/>
        <dbReference type="Rhea" id="RHEA-COMP:9697"/>
        <dbReference type="ChEBI" id="CHEBI:30616"/>
        <dbReference type="ChEBI" id="CHEBI:32551"/>
        <dbReference type="ChEBI" id="CHEBI:33019"/>
        <dbReference type="ChEBI" id="CHEBI:78442"/>
        <dbReference type="ChEBI" id="CHEBI:78529"/>
        <dbReference type="ChEBI" id="CHEBI:456215"/>
        <dbReference type="EC" id="6.1.1.6"/>
    </reaction>
</comment>
<keyword evidence="12" id="KW-1185">Reference proteome</keyword>
<dbReference type="InterPro" id="IPR001412">
    <property type="entry name" value="aa-tRNA-synth_I_CS"/>
</dbReference>
<feature type="short sequence motif" description="'HIGH' region" evidence="10">
    <location>
        <begin position="49"/>
        <end position="57"/>
    </location>
</feature>
<evidence type="ECO:0000256" key="10">
    <source>
        <dbReference type="HAMAP-Rule" id="MF_00177"/>
    </source>
</evidence>
<comment type="caution">
    <text evidence="11">The sequence shown here is derived from an EMBL/GenBank/DDBJ whole genome shotgun (WGS) entry which is preliminary data.</text>
</comment>
<dbReference type="GO" id="GO:0006430">
    <property type="term" value="P:lysyl-tRNA aminoacylation"/>
    <property type="evidence" value="ECO:0007669"/>
    <property type="project" value="UniProtKB-UniRule"/>
</dbReference>
<dbReference type="Pfam" id="PF01921">
    <property type="entry name" value="tRNA-synt_1f"/>
    <property type="match status" value="1"/>
</dbReference>
<evidence type="ECO:0000256" key="5">
    <source>
        <dbReference type="ARBA" id="ARBA00022741"/>
    </source>
</evidence>
<keyword evidence="7 10" id="KW-0648">Protein biosynthesis</keyword>
<feature type="short sequence motif" description="'KMSKS' region" evidence="10">
    <location>
        <begin position="298"/>
        <end position="302"/>
    </location>
</feature>
<organism evidence="11 12">
    <name type="scientific">Microvirga tunisiensis</name>
    <dbReference type="NCBI Taxonomy" id="2108360"/>
    <lineage>
        <taxon>Bacteria</taxon>
        <taxon>Pseudomonadati</taxon>
        <taxon>Pseudomonadota</taxon>
        <taxon>Alphaproteobacteria</taxon>
        <taxon>Hyphomicrobiales</taxon>
        <taxon>Methylobacteriaceae</taxon>
        <taxon>Microvirga</taxon>
    </lineage>
</organism>
<gene>
    <name evidence="10" type="primary">lysS</name>
    <name evidence="11" type="ORF">FS320_08620</name>
</gene>
<dbReference type="InterPro" id="IPR014729">
    <property type="entry name" value="Rossmann-like_a/b/a_fold"/>
</dbReference>
<proteinExistence type="inferred from homology"/>
<sequence length="577" mass="64627">MSHPLTLDPALIDAAQTATAWPFEEARKLIERLKRTGKKEALFETGYGPSGLPHIGTFGEVARTSMVRHAFRVLTSDTIPTRLVAFSDDMDGLRKVPDNIPNKELVASALGKPLTQVPDPFGTHESFAHHNNARLREFLDAFGFDYEFMSATECYKAGRFDKTLLTVLERYDAVMAIMLPSLREERQQSYSPFLPVHPKTGIVMQVPIDERKLDAGTIVWRDPDTGERFETPVTGGHAKLQWKPDWAMRWVALGVDYEMAGKDLIDSVKLSGEIAKALGGLPPDGFNYELFLDDKGQKISKSKGNGLTIDEWLTYGTPDSLRLFMFNKPREAKKLYFDVIPRQVDDYLTFLEKYPAQDAKARLMNPVWHLHSGEPPAPELVSSDGGNQPGTTISFSMLLNLVAVANSEDPNVLWGFIRRYAPGVSPETHPRLDSLVKRAVRYFEDFVKPQKAYRLADEVEAASLQRLEEVLGSFEAGDRPATAEAIQEEIYNVGRAEPRYQDLKAKGATPERPGVSIEWFNTIYQVLLGEPRGPRFGSFIALYGVKETRALIRKALNGDLVREHEAFLKERGAGRAA</sequence>
<evidence type="ECO:0000256" key="8">
    <source>
        <dbReference type="ARBA" id="ARBA00023146"/>
    </source>
</evidence>
<dbReference type="OrthoDB" id="9803151at2"/>
<dbReference type="InterPro" id="IPR008925">
    <property type="entry name" value="aa_tRNA-synth_I_cd-bd_sf"/>
</dbReference>
<evidence type="ECO:0000256" key="3">
    <source>
        <dbReference type="ARBA" id="ARBA00022490"/>
    </source>
</evidence>
<evidence type="ECO:0000256" key="9">
    <source>
        <dbReference type="ARBA" id="ARBA00048573"/>
    </source>
</evidence>
<dbReference type="NCBIfam" id="NF001968">
    <property type="entry name" value="PRK00750.1-2"/>
    <property type="match status" value="1"/>
</dbReference>
<dbReference type="SUPFAM" id="SSF52374">
    <property type="entry name" value="Nucleotidylyl transferase"/>
    <property type="match status" value="1"/>
</dbReference>
<evidence type="ECO:0000313" key="11">
    <source>
        <dbReference type="EMBL" id="MPR25295.1"/>
    </source>
</evidence>
<keyword evidence="4 10" id="KW-0436">Ligase</keyword>
<dbReference type="RefSeq" id="WP_152710843.1">
    <property type="nucleotide sequence ID" value="NZ_VOSJ01000018.1"/>
</dbReference>
<dbReference type="PROSITE" id="PS00178">
    <property type="entry name" value="AA_TRNA_LIGASE_I"/>
    <property type="match status" value="1"/>
</dbReference>
<feature type="binding site" evidence="10">
    <location>
        <position position="301"/>
    </location>
    <ligand>
        <name>ATP</name>
        <dbReference type="ChEBI" id="CHEBI:30616"/>
    </ligand>
</feature>
<comment type="subcellular location">
    <subcellularLocation>
        <location evidence="1 10">Cytoplasm</location>
    </subcellularLocation>
</comment>
<evidence type="ECO:0000256" key="7">
    <source>
        <dbReference type="ARBA" id="ARBA00022917"/>
    </source>
</evidence>
<accession>A0A5N7MEJ9</accession>
<dbReference type="GO" id="GO:0005737">
    <property type="term" value="C:cytoplasm"/>
    <property type="evidence" value="ECO:0007669"/>
    <property type="project" value="UniProtKB-SubCell"/>
</dbReference>
<dbReference type="InterPro" id="IPR020751">
    <property type="entry name" value="aa-tRNA-synth_I_codon-bd_sub2"/>
</dbReference>
<dbReference type="EMBL" id="VOSK01000020">
    <property type="protein sequence ID" value="MPR25295.1"/>
    <property type="molecule type" value="Genomic_DNA"/>
</dbReference>
<evidence type="ECO:0000313" key="12">
    <source>
        <dbReference type="Proteomes" id="UP000403266"/>
    </source>
</evidence>
<dbReference type="EC" id="6.1.1.6" evidence="10"/>
<evidence type="ECO:0000256" key="6">
    <source>
        <dbReference type="ARBA" id="ARBA00022840"/>
    </source>
</evidence>
<dbReference type="Proteomes" id="UP000403266">
    <property type="component" value="Unassembled WGS sequence"/>
</dbReference>
<dbReference type="NCBIfam" id="TIGR00467">
    <property type="entry name" value="lysS_arch"/>
    <property type="match status" value="1"/>
</dbReference>
<evidence type="ECO:0000256" key="4">
    <source>
        <dbReference type="ARBA" id="ARBA00022598"/>
    </source>
</evidence>